<sequence>MGGYLNLNSQLNKDALVICKSVQCVVLRIFIGYQVKYAIREEICRENRISRELPNRQQEDTFVDSANRFDRLIP</sequence>
<dbReference type="Proteomes" id="UP000054783">
    <property type="component" value="Unassembled WGS sequence"/>
</dbReference>
<name>A0A0V0Z4H5_9BILA</name>
<keyword evidence="2" id="KW-1185">Reference proteome</keyword>
<dbReference type="EMBL" id="JYDQ01000590">
    <property type="protein sequence ID" value="KRY06986.1"/>
    <property type="molecule type" value="Genomic_DNA"/>
</dbReference>
<evidence type="ECO:0000313" key="1">
    <source>
        <dbReference type="EMBL" id="KRY06986.1"/>
    </source>
</evidence>
<protein>
    <submittedName>
        <fullName evidence="1">Uncharacterized protein</fullName>
    </submittedName>
</protein>
<reference evidence="1 2" key="1">
    <citation type="submission" date="2015-01" db="EMBL/GenBank/DDBJ databases">
        <title>Evolution of Trichinella species and genotypes.</title>
        <authorList>
            <person name="Korhonen P.K."/>
            <person name="Edoardo P."/>
            <person name="Giuseppe L.R."/>
            <person name="Gasser R.B."/>
        </authorList>
    </citation>
    <scope>NUCLEOTIDE SEQUENCE [LARGE SCALE GENOMIC DNA]</scope>
    <source>
        <strain evidence="1">ISS2496</strain>
    </source>
</reference>
<dbReference type="AlphaFoldDB" id="A0A0V0Z4H5"/>
<comment type="caution">
    <text evidence="1">The sequence shown here is derived from an EMBL/GenBank/DDBJ whole genome shotgun (WGS) entry which is preliminary data.</text>
</comment>
<proteinExistence type="predicted"/>
<gene>
    <name evidence="1" type="ORF">T12_15711</name>
</gene>
<evidence type="ECO:0000313" key="2">
    <source>
        <dbReference type="Proteomes" id="UP000054783"/>
    </source>
</evidence>
<accession>A0A0V0Z4H5</accession>
<organism evidence="1 2">
    <name type="scientific">Trichinella patagoniensis</name>
    <dbReference type="NCBI Taxonomy" id="990121"/>
    <lineage>
        <taxon>Eukaryota</taxon>
        <taxon>Metazoa</taxon>
        <taxon>Ecdysozoa</taxon>
        <taxon>Nematoda</taxon>
        <taxon>Enoplea</taxon>
        <taxon>Dorylaimia</taxon>
        <taxon>Trichinellida</taxon>
        <taxon>Trichinellidae</taxon>
        <taxon>Trichinella</taxon>
    </lineage>
</organism>